<comment type="similarity">
    <text evidence="2">Belongs to the ROK (NagC/XylR) family.</text>
</comment>
<dbReference type="Gene3D" id="3.30.420.40">
    <property type="match status" value="2"/>
</dbReference>
<accession>A0ABT7UUS7</accession>
<dbReference type="InterPro" id="IPR000600">
    <property type="entry name" value="ROK"/>
</dbReference>
<reference evidence="4 5" key="1">
    <citation type="submission" date="2023-06" db="EMBL/GenBank/DDBJ databases">
        <title>Identification and characterization of horizontal gene transfer across gut microbiota members of farm animals based on homology search.</title>
        <authorList>
            <person name="Schwarzerova J."/>
            <person name="Nykrynova M."/>
            <person name="Jureckova K."/>
            <person name="Cejkova D."/>
            <person name="Rychlik I."/>
        </authorList>
    </citation>
    <scope>NUCLEOTIDE SEQUENCE [LARGE SCALE GENOMIC DNA]</scope>
    <source>
        <strain evidence="4 5">ET340</strain>
    </source>
</reference>
<gene>
    <name evidence="4" type="ORF">QUW08_14590</name>
</gene>
<keyword evidence="5" id="KW-1185">Reference proteome</keyword>
<dbReference type="Gene3D" id="1.10.10.10">
    <property type="entry name" value="Winged helix-like DNA-binding domain superfamily/Winged helix DNA-binding domain"/>
    <property type="match status" value="1"/>
</dbReference>
<keyword evidence="3" id="KW-0119">Carbohydrate metabolism</keyword>
<dbReference type="SUPFAM" id="SSF46785">
    <property type="entry name" value="Winged helix' DNA-binding domain"/>
    <property type="match status" value="1"/>
</dbReference>
<dbReference type="Proteomes" id="UP001529380">
    <property type="component" value="Unassembled WGS sequence"/>
</dbReference>
<sequence length="348" mass="37864">MKKSGLQDMKKQNRRVLLQTVLEHESLSRIEIANLTELSPSTVSGLVSELLEEGLLVESGVRVATGGRSRTALTVNRDRGVVAVAEIGRKSSRLILFDLALQVKQSVVLAEQYLSSNELLTEITRVLFNLLGHEAIRQGALMGIGLLFQKDMRPSDFNVVYSTGFSSASISMVEALRTQFRVPVLEEYSQNYTAAQAMRGMKEEKVNSAHIAVGAAVVASVNIDGRPIPLKNGVIADMTPLMTPETQLELKSGESGEEATSLNREQPGLLARQIGAMTAILCTLFNLDVVFLSGTAAHTQGFLSTVEGYVKTALQEDGAPRFELLRKNDGDTIKLFADTVRQKALCAR</sequence>
<proteinExistence type="inferred from homology"/>
<dbReference type="PANTHER" id="PTHR18964">
    <property type="entry name" value="ROK (REPRESSOR, ORF, KINASE) FAMILY"/>
    <property type="match status" value="1"/>
</dbReference>
<keyword evidence="3" id="KW-0859">Xylose metabolism</keyword>
<dbReference type="EMBL" id="JAUDCL010000043">
    <property type="protein sequence ID" value="MDM8202510.1"/>
    <property type="molecule type" value="Genomic_DNA"/>
</dbReference>
<evidence type="ECO:0000256" key="3">
    <source>
        <dbReference type="ARBA" id="ARBA00022629"/>
    </source>
</evidence>
<dbReference type="InterPro" id="IPR036390">
    <property type="entry name" value="WH_DNA-bd_sf"/>
</dbReference>
<organism evidence="4 5">
    <name type="scientific">Allofournierella massiliensis</name>
    <dbReference type="NCBI Taxonomy" id="1650663"/>
    <lineage>
        <taxon>Bacteria</taxon>
        <taxon>Bacillati</taxon>
        <taxon>Bacillota</taxon>
        <taxon>Clostridia</taxon>
        <taxon>Eubacteriales</taxon>
        <taxon>Oscillospiraceae</taxon>
        <taxon>Allofournierella</taxon>
    </lineage>
</organism>
<dbReference type="InterPro" id="IPR036388">
    <property type="entry name" value="WH-like_DNA-bd_sf"/>
</dbReference>
<reference evidence="5" key="2">
    <citation type="submission" date="2023-06" db="EMBL/GenBank/DDBJ databases">
        <title>Identification and characterization of horizontal gene transfer across gut microbiota members of farm animals based on homology search.</title>
        <authorList>
            <person name="Zeman M."/>
            <person name="Kubasova T."/>
            <person name="Jahodarova E."/>
            <person name="Nykrynova M."/>
            <person name="Rychlik I."/>
        </authorList>
    </citation>
    <scope>NUCLEOTIDE SEQUENCE [LARGE SCALE GENOMIC DNA]</scope>
    <source>
        <strain evidence="5">ET340</strain>
    </source>
</reference>
<name>A0ABT7UUS7_9FIRM</name>
<evidence type="ECO:0000256" key="2">
    <source>
        <dbReference type="ARBA" id="ARBA00006479"/>
    </source>
</evidence>
<evidence type="ECO:0000256" key="1">
    <source>
        <dbReference type="ARBA" id="ARBA00002486"/>
    </source>
</evidence>
<comment type="function">
    <text evidence="1">Transcriptional repressor of xylose-utilizing enzymes.</text>
</comment>
<comment type="caution">
    <text evidence="4">The sequence shown here is derived from an EMBL/GenBank/DDBJ whole genome shotgun (WGS) entry which is preliminary data.</text>
</comment>
<evidence type="ECO:0000313" key="5">
    <source>
        <dbReference type="Proteomes" id="UP001529380"/>
    </source>
</evidence>
<dbReference type="PANTHER" id="PTHR18964:SF149">
    <property type="entry name" value="BIFUNCTIONAL UDP-N-ACETYLGLUCOSAMINE 2-EPIMERASE_N-ACETYLMANNOSAMINE KINASE"/>
    <property type="match status" value="1"/>
</dbReference>
<evidence type="ECO:0000313" key="4">
    <source>
        <dbReference type="EMBL" id="MDM8202510.1"/>
    </source>
</evidence>
<reference evidence="4 5" key="3">
    <citation type="submission" date="2023-06" db="EMBL/GenBank/DDBJ databases">
        <authorList>
            <person name="Zeman M."/>
            <person name="Kubasova T."/>
            <person name="Jahodarova E."/>
            <person name="Nykrynova M."/>
            <person name="Rychlik I."/>
        </authorList>
    </citation>
    <scope>NUCLEOTIDE SEQUENCE [LARGE SCALE GENOMIC DNA]</scope>
    <source>
        <strain evidence="4 5">ET340</strain>
    </source>
</reference>
<dbReference type="RefSeq" id="WP_289600771.1">
    <property type="nucleotide sequence ID" value="NZ_JAUDCL010000043.1"/>
</dbReference>
<protein>
    <submittedName>
        <fullName evidence="4">Winged helix-turn-helix transcriptional regulator</fullName>
    </submittedName>
</protein>